<comment type="similarity">
    <text evidence="1">Belongs to the peptidase C26 family.</text>
</comment>
<evidence type="ECO:0000256" key="5">
    <source>
        <dbReference type="ARBA" id="ARBA00066788"/>
    </source>
</evidence>
<name>A0A839SPL6_9PROT</name>
<dbReference type="PANTHER" id="PTHR43235">
    <property type="entry name" value="GLUTAMINE AMIDOTRANSFERASE PB2B2.05-RELATED"/>
    <property type="match status" value="1"/>
</dbReference>
<proteinExistence type="inferred from homology"/>
<dbReference type="GO" id="GO:0016740">
    <property type="term" value="F:transferase activity"/>
    <property type="evidence" value="ECO:0007669"/>
    <property type="project" value="UniProtKB-KW"/>
</dbReference>
<dbReference type="PROSITE" id="PS51273">
    <property type="entry name" value="GATASE_TYPE_1"/>
    <property type="match status" value="1"/>
</dbReference>
<reference evidence="7 8" key="1">
    <citation type="submission" date="2020-08" db="EMBL/GenBank/DDBJ databases">
        <title>Genomic Encyclopedia of Type Strains, Phase III (KMG-III): the genomes of soil and plant-associated and newly described type strains.</title>
        <authorList>
            <person name="Whitman W."/>
        </authorList>
    </citation>
    <scope>NUCLEOTIDE SEQUENCE [LARGE SCALE GENOMIC DNA]</scope>
    <source>
        <strain evidence="7 8">CECT 8803</strain>
    </source>
</reference>
<dbReference type="FunFam" id="3.40.50.880:FF:000030">
    <property type="entry name" value="Gamma-glutamyl-gamma-aminobutyrate hydrolase PuuD"/>
    <property type="match status" value="1"/>
</dbReference>
<dbReference type="AlphaFoldDB" id="A0A839SPL6"/>
<evidence type="ECO:0000256" key="3">
    <source>
        <dbReference type="ARBA" id="ARBA00055068"/>
    </source>
</evidence>
<dbReference type="SUPFAM" id="SSF52317">
    <property type="entry name" value="Class I glutamine amidotransferase-like"/>
    <property type="match status" value="1"/>
</dbReference>
<dbReference type="CDD" id="cd01745">
    <property type="entry name" value="GATase1_2"/>
    <property type="match status" value="1"/>
</dbReference>
<evidence type="ECO:0000256" key="2">
    <source>
        <dbReference type="ARBA" id="ARBA00052718"/>
    </source>
</evidence>
<comment type="function">
    <text evidence="3">Involved in the breakdown of putrescine via hydrolysis of the gamma-glutamyl linkage of gamma-glutamyl-gamma-aminobutyrate.</text>
</comment>
<gene>
    <name evidence="7" type="ORF">FHR98_000134</name>
</gene>
<dbReference type="GO" id="GO:0006598">
    <property type="term" value="P:polyamine catabolic process"/>
    <property type="evidence" value="ECO:0007669"/>
    <property type="project" value="TreeGrafter"/>
</dbReference>
<sequence>MTAKQPLIGVPACVRSMDQMPFHVVGDKYVRAVSLGAKGIPVVFPALGDLIPLAEMIDRLDGIMLTGSPSNVHPTRYGQTPTPEAEPHDEWRDETTLPLIELALEHGVPLFAICRGYQELNVALGGTLYPRVHELEGRLDHRAPKVENMDIKYGPRHSVDLTPGGELEKILGVRRIEINSLHWQAIDQVADRLAIEAIAPDGTYEAVSVKGASTFALGVQWHPEYKVRENPASLKMFEAFGDAARQRAEARAQGRLALAV</sequence>
<comment type="catalytic activity">
    <reaction evidence="2">
        <text>4-(gamma-L-glutamylamino)butanoate + H2O = 4-aminobutanoate + L-glutamate</text>
        <dbReference type="Rhea" id="RHEA:19737"/>
        <dbReference type="ChEBI" id="CHEBI:15377"/>
        <dbReference type="ChEBI" id="CHEBI:29985"/>
        <dbReference type="ChEBI" id="CHEBI:58800"/>
        <dbReference type="ChEBI" id="CHEBI:59888"/>
        <dbReference type="EC" id="3.5.1.94"/>
    </reaction>
</comment>
<accession>A0A839SPL6</accession>
<dbReference type="InterPro" id="IPR029062">
    <property type="entry name" value="Class_I_gatase-like"/>
</dbReference>
<evidence type="ECO:0000256" key="1">
    <source>
        <dbReference type="ARBA" id="ARBA00011083"/>
    </source>
</evidence>
<protein>
    <recommendedName>
        <fullName evidence="5">gamma-glutamyl-gamma-aminobutyrate hydrolase</fullName>
        <ecNumber evidence="5">3.5.1.94</ecNumber>
    </recommendedName>
</protein>
<dbReference type="GO" id="GO:0033969">
    <property type="term" value="F:gamma-glutamyl-gamma-aminobutyrate hydrolase activity"/>
    <property type="evidence" value="ECO:0007669"/>
    <property type="project" value="UniProtKB-EC"/>
</dbReference>
<dbReference type="InterPro" id="IPR011697">
    <property type="entry name" value="Peptidase_C26"/>
</dbReference>
<keyword evidence="8" id="KW-1185">Reference proteome</keyword>
<dbReference type="GO" id="GO:0005829">
    <property type="term" value="C:cytosol"/>
    <property type="evidence" value="ECO:0007669"/>
    <property type="project" value="TreeGrafter"/>
</dbReference>
<dbReference type="InterPro" id="IPR044668">
    <property type="entry name" value="PuuD-like"/>
</dbReference>
<feature type="region of interest" description="Disordered" evidence="6">
    <location>
        <begin position="71"/>
        <end position="91"/>
    </location>
</feature>
<evidence type="ECO:0000313" key="8">
    <source>
        <dbReference type="Proteomes" id="UP000581135"/>
    </source>
</evidence>
<dbReference type="EMBL" id="JACHXA010000001">
    <property type="protein sequence ID" value="MBB3063869.1"/>
    <property type="molecule type" value="Genomic_DNA"/>
</dbReference>
<dbReference type="Proteomes" id="UP000581135">
    <property type="component" value="Unassembled WGS sequence"/>
</dbReference>
<evidence type="ECO:0000313" key="7">
    <source>
        <dbReference type="EMBL" id="MBB3063869.1"/>
    </source>
</evidence>
<keyword evidence="7" id="KW-0808">Transferase</keyword>
<comment type="pathway">
    <text evidence="4">Amine and polyamine degradation; putrescine degradation; 4-aminobutanoate from putrescine: step 4/4.</text>
</comment>
<dbReference type="RefSeq" id="WP_183414683.1">
    <property type="nucleotide sequence ID" value="NZ_JACHXA010000001.1"/>
</dbReference>
<dbReference type="EC" id="3.5.1.94" evidence="5"/>
<dbReference type="Gene3D" id="3.40.50.880">
    <property type="match status" value="1"/>
</dbReference>
<evidence type="ECO:0000256" key="4">
    <source>
        <dbReference type="ARBA" id="ARBA00060634"/>
    </source>
</evidence>
<dbReference type="Pfam" id="PF07722">
    <property type="entry name" value="Peptidase_C26"/>
    <property type="match status" value="1"/>
</dbReference>
<feature type="compositionally biased region" description="Polar residues" evidence="6">
    <location>
        <begin position="71"/>
        <end position="82"/>
    </location>
</feature>
<organism evidence="7 8">
    <name type="scientific">Limibacillus halophilus</name>
    <dbReference type="NCBI Taxonomy" id="1579333"/>
    <lineage>
        <taxon>Bacteria</taxon>
        <taxon>Pseudomonadati</taxon>
        <taxon>Pseudomonadota</taxon>
        <taxon>Alphaproteobacteria</taxon>
        <taxon>Rhodospirillales</taxon>
        <taxon>Rhodovibrionaceae</taxon>
        <taxon>Limibacillus</taxon>
    </lineage>
</organism>
<evidence type="ECO:0000256" key="6">
    <source>
        <dbReference type="SAM" id="MobiDB-lite"/>
    </source>
</evidence>
<keyword evidence="7" id="KW-0315">Glutamine amidotransferase</keyword>
<comment type="caution">
    <text evidence="7">The sequence shown here is derived from an EMBL/GenBank/DDBJ whole genome shotgun (WGS) entry which is preliminary data.</text>
</comment>
<dbReference type="PANTHER" id="PTHR43235:SF1">
    <property type="entry name" value="GLUTAMINE AMIDOTRANSFERASE PB2B2.05-RELATED"/>
    <property type="match status" value="1"/>
</dbReference>